<dbReference type="GO" id="GO:0051287">
    <property type="term" value="F:NAD binding"/>
    <property type="evidence" value="ECO:0007669"/>
    <property type="project" value="InterPro"/>
</dbReference>
<comment type="caution">
    <text evidence="7">The sequence shown here is derived from an EMBL/GenBank/DDBJ whole genome shotgun (WGS) entry which is preliminary data.</text>
</comment>
<evidence type="ECO:0000313" key="8">
    <source>
        <dbReference type="Proteomes" id="UP000331127"/>
    </source>
</evidence>
<dbReference type="SUPFAM" id="SSF52283">
    <property type="entry name" value="Formate/glycerate dehydrogenase catalytic domain-like"/>
    <property type="match status" value="1"/>
</dbReference>
<evidence type="ECO:0000256" key="2">
    <source>
        <dbReference type="ARBA" id="ARBA00023002"/>
    </source>
</evidence>
<dbReference type="CDD" id="cd12167">
    <property type="entry name" value="2-Hacid_dh_8"/>
    <property type="match status" value="1"/>
</dbReference>
<dbReference type="Proteomes" id="UP000331127">
    <property type="component" value="Unassembled WGS sequence"/>
</dbReference>
<dbReference type="AlphaFoldDB" id="A0A5M3WFH3"/>
<dbReference type="Pfam" id="PF02826">
    <property type="entry name" value="2-Hacid_dh_C"/>
    <property type="match status" value="1"/>
</dbReference>
<sequence>MDSLTTGARVQTRVELAMFPDLPPRLFPPPIAERLQAVAEIDLTDPLIDFQSARSRDRLRAADVLLTGWGSPRLDSAALAHAPRLRAVVHAAGTVKGHLSLDVFDRGIPVSSAADANAVPVAEYTLAMILLAGKAVPTLAREYRATRADLNLPRRNLTIGNYHRTVGLLGASKIGRRVLTLLRPFDFTVLLSDPYVDAATAKDLGATLVTLDDLFATCDVVSVHAPATEETRGLVTARLLASMPDGATLINTARGSLVEEPALLAELRTGRLSAVLDVTDPEIPPLDSPLWDLPNVVLTPHVAGALGNELHRLGESAADEVSRALAGQPLKHPVDPTVLAITA</sequence>
<evidence type="ECO:0000259" key="6">
    <source>
        <dbReference type="Pfam" id="PF02826"/>
    </source>
</evidence>
<dbReference type="InterPro" id="IPR006139">
    <property type="entry name" value="D-isomer_2_OHA_DH_cat_dom"/>
</dbReference>
<gene>
    <name evidence="7" type="ORF">Amac_004270</name>
</gene>
<dbReference type="EMBL" id="BLAE01000004">
    <property type="protein sequence ID" value="GES06832.1"/>
    <property type="molecule type" value="Genomic_DNA"/>
</dbReference>
<evidence type="ECO:0000256" key="3">
    <source>
        <dbReference type="ARBA" id="ARBA00023027"/>
    </source>
</evidence>
<comment type="similarity">
    <text evidence="1 4">Belongs to the D-isomer specific 2-hydroxyacid dehydrogenase family.</text>
</comment>
<evidence type="ECO:0000256" key="4">
    <source>
        <dbReference type="RuleBase" id="RU003719"/>
    </source>
</evidence>
<dbReference type="Gene3D" id="3.40.50.720">
    <property type="entry name" value="NAD(P)-binding Rossmann-like Domain"/>
    <property type="match status" value="2"/>
</dbReference>
<keyword evidence="2 4" id="KW-0560">Oxidoreductase</keyword>
<keyword evidence="3" id="KW-0520">NAD</keyword>
<dbReference type="PANTHER" id="PTHR42789">
    <property type="entry name" value="D-ISOMER SPECIFIC 2-HYDROXYACID DEHYDROGENASE FAMILY PROTEIN (AFU_ORTHOLOGUE AFUA_6G10090)"/>
    <property type="match status" value="1"/>
</dbReference>
<evidence type="ECO:0000313" key="7">
    <source>
        <dbReference type="EMBL" id="GES06832.1"/>
    </source>
</evidence>
<reference evidence="7 8" key="1">
    <citation type="submission" date="2019-10" db="EMBL/GenBank/DDBJ databases">
        <title>Whole genome shotgun sequence of Acrocarpospora macrocephala NBRC 16266.</title>
        <authorList>
            <person name="Ichikawa N."/>
            <person name="Kimura A."/>
            <person name="Kitahashi Y."/>
            <person name="Komaki H."/>
            <person name="Oguchi A."/>
        </authorList>
    </citation>
    <scope>NUCLEOTIDE SEQUENCE [LARGE SCALE GENOMIC DNA]</scope>
    <source>
        <strain evidence="7 8">NBRC 16266</strain>
    </source>
</reference>
<dbReference type="Pfam" id="PF00389">
    <property type="entry name" value="2-Hacid_dh"/>
    <property type="match status" value="1"/>
</dbReference>
<protein>
    <submittedName>
        <fullName evidence="7">2-hydroxyacid dehydrogenase</fullName>
    </submittedName>
</protein>
<proteinExistence type="inferred from homology"/>
<dbReference type="SUPFAM" id="SSF51735">
    <property type="entry name" value="NAD(P)-binding Rossmann-fold domains"/>
    <property type="match status" value="1"/>
</dbReference>
<organism evidence="7 8">
    <name type="scientific">Acrocarpospora macrocephala</name>
    <dbReference type="NCBI Taxonomy" id="150177"/>
    <lineage>
        <taxon>Bacteria</taxon>
        <taxon>Bacillati</taxon>
        <taxon>Actinomycetota</taxon>
        <taxon>Actinomycetes</taxon>
        <taxon>Streptosporangiales</taxon>
        <taxon>Streptosporangiaceae</taxon>
        <taxon>Acrocarpospora</taxon>
    </lineage>
</organism>
<dbReference type="InterPro" id="IPR050857">
    <property type="entry name" value="D-2-hydroxyacid_DH"/>
</dbReference>
<accession>A0A5M3WFH3</accession>
<dbReference type="InterPro" id="IPR036291">
    <property type="entry name" value="NAD(P)-bd_dom_sf"/>
</dbReference>
<dbReference type="PANTHER" id="PTHR42789:SF1">
    <property type="entry name" value="D-ISOMER SPECIFIC 2-HYDROXYACID DEHYDROGENASE FAMILY PROTEIN (AFU_ORTHOLOGUE AFUA_6G10090)"/>
    <property type="match status" value="1"/>
</dbReference>
<name>A0A5M3WFH3_9ACTN</name>
<dbReference type="InterPro" id="IPR006140">
    <property type="entry name" value="D-isomer_DH_NAD-bd"/>
</dbReference>
<feature type="domain" description="D-isomer specific 2-hydroxyacid dehydrogenase NAD-binding" evidence="6">
    <location>
        <begin position="126"/>
        <end position="303"/>
    </location>
</feature>
<dbReference type="RefSeq" id="WP_246268020.1">
    <property type="nucleotide sequence ID" value="NZ_BAAAHL010000029.1"/>
</dbReference>
<evidence type="ECO:0000259" key="5">
    <source>
        <dbReference type="Pfam" id="PF00389"/>
    </source>
</evidence>
<keyword evidence="8" id="KW-1185">Reference proteome</keyword>
<feature type="domain" description="D-isomer specific 2-hydroxyacid dehydrogenase catalytic" evidence="5">
    <location>
        <begin position="32"/>
        <end position="334"/>
    </location>
</feature>
<evidence type="ECO:0000256" key="1">
    <source>
        <dbReference type="ARBA" id="ARBA00005854"/>
    </source>
</evidence>
<dbReference type="GO" id="GO:0016616">
    <property type="term" value="F:oxidoreductase activity, acting on the CH-OH group of donors, NAD or NADP as acceptor"/>
    <property type="evidence" value="ECO:0007669"/>
    <property type="project" value="InterPro"/>
</dbReference>